<dbReference type="Gene3D" id="3.40.50.720">
    <property type="entry name" value="NAD(P)-binding Rossmann-like Domain"/>
    <property type="match status" value="1"/>
</dbReference>
<gene>
    <name evidence="4" type="ORF">GR170_16480</name>
</gene>
<dbReference type="PANTHER" id="PTHR44154">
    <property type="entry name" value="QUINONE OXIDOREDUCTASE"/>
    <property type="match status" value="1"/>
</dbReference>
<dbReference type="SMART" id="SM00829">
    <property type="entry name" value="PKS_ER"/>
    <property type="match status" value="1"/>
</dbReference>
<evidence type="ECO:0000256" key="1">
    <source>
        <dbReference type="ARBA" id="ARBA00022857"/>
    </source>
</evidence>
<dbReference type="GO" id="GO:0016491">
    <property type="term" value="F:oxidoreductase activity"/>
    <property type="evidence" value="ECO:0007669"/>
    <property type="project" value="InterPro"/>
</dbReference>
<dbReference type="Proteomes" id="UP000477911">
    <property type="component" value="Unassembled WGS sequence"/>
</dbReference>
<organism evidence="4 5">
    <name type="scientific">Pseudooceanicola albus</name>
    <dbReference type="NCBI Taxonomy" id="2692189"/>
    <lineage>
        <taxon>Bacteria</taxon>
        <taxon>Pseudomonadati</taxon>
        <taxon>Pseudomonadota</taxon>
        <taxon>Alphaproteobacteria</taxon>
        <taxon>Rhodobacterales</taxon>
        <taxon>Paracoccaceae</taxon>
        <taxon>Pseudooceanicola</taxon>
    </lineage>
</organism>
<feature type="region of interest" description="Disordered" evidence="2">
    <location>
        <begin position="1"/>
        <end position="27"/>
    </location>
</feature>
<dbReference type="InterPro" id="IPR013149">
    <property type="entry name" value="ADH-like_C"/>
</dbReference>
<protein>
    <submittedName>
        <fullName evidence="4">Zinc-binding dehydrogenase</fullName>
    </submittedName>
</protein>
<evidence type="ECO:0000259" key="3">
    <source>
        <dbReference type="SMART" id="SM00829"/>
    </source>
</evidence>
<dbReference type="InterPro" id="IPR036291">
    <property type="entry name" value="NAD(P)-bd_dom_sf"/>
</dbReference>
<dbReference type="InterPro" id="IPR011032">
    <property type="entry name" value="GroES-like_sf"/>
</dbReference>
<evidence type="ECO:0000313" key="5">
    <source>
        <dbReference type="Proteomes" id="UP000477911"/>
    </source>
</evidence>
<feature type="domain" description="Enoyl reductase (ER)" evidence="3">
    <location>
        <begin position="10"/>
        <end position="321"/>
    </location>
</feature>
<dbReference type="InterPro" id="IPR051603">
    <property type="entry name" value="Zinc-ADH_QOR/CCCR"/>
</dbReference>
<dbReference type="PANTHER" id="PTHR44154:SF1">
    <property type="entry name" value="QUINONE OXIDOREDUCTASE"/>
    <property type="match status" value="1"/>
</dbReference>
<dbReference type="InterPro" id="IPR013154">
    <property type="entry name" value="ADH-like_N"/>
</dbReference>
<name>A0A6L7G500_9RHOB</name>
<evidence type="ECO:0000313" key="4">
    <source>
        <dbReference type="EMBL" id="MXN19434.1"/>
    </source>
</evidence>
<proteinExistence type="predicted"/>
<dbReference type="AlphaFoldDB" id="A0A6L7G500"/>
<dbReference type="SUPFAM" id="SSF51735">
    <property type="entry name" value="NAD(P)-binding Rossmann-fold domains"/>
    <property type="match status" value="1"/>
</dbReference>
<dbReference type="Gene3D" id="3.90.180.10">
    <property type="entry name" value="Medium-chain alcohol dehydrogenases, catalytic domain"/>
    <property type="match status" value="1"/>
</dbReference>
<dbReference type="Pfam" id="PF08240">
    <property type="entry name" value="ADH_N"/>
    <property type="match status" value="1"/>
</dbReference>
<dbReference type="EMBL" id="WUMU01000018">
    <property type="protein sequence ID" value="MXN19434.1"/>
    <property type="molecule type" value="Genomic_DNA"/>
</dbReference>
<dbReference type="RefSeq" id="WP_160895559.1">
    <property type="nucleotide sequence ID" value="NZ_WUMU01000018.1"/>
</dbReference>
<sequence>MNTLVATRFGTPPDMRLQSRERPAPRPGHSLVRIHAATANPLSHQVRTGKVTGATAPLVLGNEAAGRVESGARFAPGTPVAIFGGGQLGITGDGLQQQWALVEDKRLIALPPEYDLTVAAALPVNYATAHQAMTRVGQVSPGQKVLISGASGALGHALTQIALMLGAEPIALVSSTAKVARARQSGAQTVIDLSAGALPAQVARATGGLGADLAFDTVGGPVLGAMLTALRARGTAVSIGFAGGTSAAIDLPDLVVHEKRLLGYDLWLESDAAIAATFATLAAGISDGRLKPSIDSTWPLADHARAYERLLSRQAMGAVVLTL</sequence>
<keyword evidence="5" id="KW-1185">Reference proteome</keyword>
<evidence type="ECO:0000256" key="2">
    <source>
        <dbReference type="SAM" id="MobiDB-lite"/>
    </source>
</evidence>
<comment type="caution">
    <text evidence="4">The sequence shown here is derived from an EMBL/GenBank/DDBJ whole genome shotgun (WGS) entry which is preliminary data.</text>
</comment>
<accession>A0A6L7G500</accession>
<keyword evidence="1" id="KW-0521">NADP</keyword>
<dbReference type="SUPFAM" id="SSF50129">
    <property type="entry name" value="GroES-like"/>
    <property type="match status" value="1"/>
</dbReference>
<dbReference type="Pfam" id="PF00107">
    <property type="entry name" value="ADH_zinc_N"/>
    <property type="match status" value="1"/>
</dbReference>
<reference evidence="4 5" key="1">
    <citation type="submission" date="2019-12" db="EMBL/GenBank/DDBJ databases">
        <authorList>
            <person name="Li M."/>
        </authorList>
    </citation>
    <scope>NUCLEOTIDE SEQUENCE [LARGE SCALE GENOMIC DNA]</scope>
    <source>
        <strain evidence="4 5">GBMRC 2024</strain>
    </source>
</reference>
<dbReference type="InterPro" id="IPR020843">
    <property type="entry name" value="ER"/>
</dbReference>